<evidence type="ECO:0000313" key="2">
    <source>
        <dbReference type="Proteomes" id="UP001172386"/>
    </source>
</evidence>
<name>A0ACC2ZVX5_9EURO</name>
<comment type="caution">
    <text evidence="1">The sequence shown here is derived from an EMBL/GenBank/DDBJ whole genome shotgun (WGS) entry which is preliminary data.</text>
</comment>
<evidence type="ECO:0000313" key="1">
    <source>
        <dbReference type="EMBL" id="KAJ9651756.1"/>
    </source>
</evidence>
<keyword evidence="2" id="KW-1185">Reference proteome</keyword>
<proteinExistence type="predicted"/>
<sequence length="74" mass="8180">MSSITVSFDPVDMYINKPTIKADIVRRVKAAVPVGAVSAVVVNGWHTSRSDKRNHCTVDYKNSSGQKILRDHIV</sequence>
<dbReference type="Proteomes" id="UP001172386">
    <property type="component" value="Unassembled WGS sequence"/>
</dbReference>
<protein>
    <submittedName>
        <fullName evidence="1">Uncharacterized protein</fullName>
    </submittedName>
</protein>
<organism evidence="1 2">
    <name type="scientific">Neophaeococcomyces mojaviensis</name>
    <dbReference type="NCBI Taxonomy" id="3383035"/>
    <lineage>
        <taxon>Eukaryota</taxon>
        <taxon>Fungi</taxon>
        <taxon>Dikarya</taxon>
        <taxon>Ascomycota</taxon>
        <taxon>Pezizomycotina</taxon>
        <taxon>Eurotiomycetes</taxon>
        <taxon>Chaetothyriomycetidae</taxon>
        <taxon>Chaetothyriales</taxon>
        <taxon>Chaetothyriales incertae sedis</taxon>
        <taxon>Neophaeococcomyces</taxon>
    </lineage>
</organism>
<gene>
    <name evidence="1" type="ORF">H2198_008989</name>
</gene>
<dbReference type="EMBL" id="JAPDRQ010000237">
    <property type="protein sequence ID" value="KAJ9651756.1"/>
    <property type="molecule type" value="Genomic_DNA"/>
</dbReference>
<reference evidence="1" key="1">
    <citation type="submission" date="2022-10" db="EMBL/GenBank/DDBJ databases">
        <title>Culturing micro-colonial fungi from biological soil crusts in the Mojave desert and describing Neophaeococcomyces mojavensis, and introducing the new genera and species Taxawa tesnikishii.</title>
        <authorList>
            <person name="Kurbessoian T."/>
            <person name="Stajich J.E."/>
        </authorList>
    </citation>
    <scope>NUCLEOTIDE SEQUENCE</scope>
    <source>
        <strain evidence="1">JES_112</strain>
    </source>
</reference>
<accession>A0ACC2ZVX5</accession>